<evidence type="ECO:0000313" key="2">
    <source>
        <dbReference type="EMBL" id="MFC5641565.1"/>
    </source>
</evidence>
<evidence type="ECO:0000313" key="3">
    <source>
        <dbReference type="Proteomes" id="UP001596066"/>
    </source>
</evidence>
<name>A0ABW0V6S3_9ACTN</name>
<dbReference type="RefSeq" id="WP_346146217.1">
    <property type="nucleotide sequence ID" value="NZ_BAAAUA010000026.1"/>
</dbReference>
<dbReference type="InterPro" id="IPR000073">
    <property type="entry name" value="AB_hydrolase_1"/>
</dbReference>
<dbReference type="EMBL" id="JBHSOC010000012">
    <property type="protein sequence ID" value="MFC5641565.1"/>
    <property type="molecule type" value="Genomic_DNA"/>
</dbReference>
<proteinExistence type="predicted"/>
<dbReference type="Proteomes" id="UP001596066">
    <property type="component" value="Unassembled WGS sequence"/>
</dbReference>
<sequence>MDPDPADVAWDLLVSGPANARQSVLLLPGGLVPARLYAEVMAEPALARTRLVAATLPGHCGTAPVEDFTIGTLARHTARLADEQAVDVVMGYSMGATVAAEMVATGAFTGPAVLVGISLSPADEPAFFRALCRLGDLLGPLPSAALLKLMGPFSKGMRVPPERRAELLGELRNNDPHTVRRILRGYLDHLGAYEQPAVRLCAAGVPAWVVHAEKGDGGLTAEERHTLEACPHATVVTIPGTSFFLPNEEPRQIAEVVAEALAVAGAGPDPG</sequence>
<reference evidence="3" key="1">
    <citation type="journal article" date="2019" name="Int. J. Syst. Evol. Microbiol.">
        <title>The Global Catalogue of Microorganisms (GCM) 10K type strain sequencing project: providing services to taxonomists for standard genome sequencing and annotation.</title>
        <authorList>
            <consortium name="The Broad Institute Genomics Platform"/>
            <consortium name="The Broad Institute Genome Sequencing Center for Infectious Disease"/>
            <person name="Wu L."/>
            <person name="Ma J."/>
        </authorList>
    </citation>
    <scope>NUCLEOTIDE SEQUENCE [LARGE SCALE GENOMIC DNA]</scope>
    <source>
        <strain evidence="3">CGMCC 4.1622</strain>
    </source>
</reference>
<organism evidence="2 3">
    <name type="scientific">Kitasatospora cinereorecta</name>
    <dbReference type="NCBI Taxonomy" id="285560"/>
    <lineage>
        <taxon>Bacteria</taxon>
        <taxon>Bacillati</taxon>
        <taxon>Actinomycetota</taxon>
        <taxon>Actinomycetes</taxon>
        <taxon>Kitasatosporales</taxon>
        <taxon>Streptomycetaceae</taxon>
        <taxon>Kitasatospora</taxon>
    </lineage>
</organism>
<dbReference type="Gene3D" id="3.40.50.1820">
    <property type="entry name" value="alpha/beta hydrolase"/>
    <property type="match status" value="1"/>
</dbReference>
<dbReference type="InterPro" id="IPR029058">
    <property type="entry name" value="AB_hydrolase_fold"/>
</dbReference>
<comment type="caution">
    <text evidence="2">The sequence shown here is derived from an EMBL/GenBank/DDBJ whole genome shotgun (WGS) entry which is preliminary data.</text>
</comment>
<keyword evidence="2" id="KW-0378">Hydrolase</keyword>
<protein>
    <submittedName>
        <fullName evidence="2">Alpha/beta fold hydrolase</fullName>
    </submittedName>
</protein>
<dbReference type="Pfam" id="PF12697">
    <property type="entry name" value="Abhydrolase_6"/>
    <property type="match status" value="1"/>
</dbReference>
<gene>
    <name evidence="2" type="ORF">ACFPZF_09365</name>
</gene>
<keyword evidence="3" id="KW-1185">Reference proteome</keyword>
<dbReference type="SUPFAM" id="SSF53474">
    <property type="entry name" value="alpha/beta-Hydrolases"/>
    <property type="match status" value="1"/>
</dbReference>
<dbReference type="GO" id="GO:0016787">
    <property type="term" value="F:hydrolase activity"/>
    <property type="evidence" value="ECO:0007669"/>
    <property type="project" value="UniProtKB-KW"/>
</dbReference>
<evidence type="ECO:0000259" key="1">
    <source>
        <dbReference type="Pfam" id="PF12697"/>
    </source>
</evidence>
<accession>A0ABW0V6S3</accession>
<feature type="domain" description="AB hydrolase-1" evidence="1">
    <location>
        <begin position="24"/>
        <end position="255"/>
    </location>
</feature>